<organism evidence="2 3">
    <name type="scientific">Candidatus Dojkabacteria bacterium CG_4_10_14_0_2_um_filter_Dojkabacteria_WS6_41_15</name>
    <dbReference type="NCBI Taxonomy" id="2014249"/>
    <lineage>
        <taxon>Bacteria</taxon>
        <taxon>Candidatus Dojkabacteria</taxon>
    </lineage>
</organism>
<proteinExistence type="predicted"/>
<evidence type="ECO:0000313" key="2">
    <source>
        <dbReference type="EMBL" id="PJA12350.1"/>
    </source>
</evidence>
<accession>A0A2M7W0V3</accession>
<keyword evidence="2" id="KW-0489">Methyltransferase</keyword>
<sequence length="188" mass="21882">MFKTLIQKAVRSRSNTVFNRIKPYINKNEKLLDIGSGSGDVSFVLKQNDYNVTPLDVVDFHGPRLIETTIYDGKNIPFANNSFDKALLLMVMHHTPDPELILNEGLRVAKELIVIETSYVTKFERFYTIVTDTIGNLRFDAFWNSYKTDYEWKQLFNAKNLTVSDTHIFHDHNLGFPQLHISYHLIRK</sequence>
<dbReference type="GO" id="GO:0032259">
    <property type="term" value="P:methylation"/>
    <property type="evidence" value="ECO:0007669"/>
    <property type="project" value="UniProtKB-KW"/>
</dbReference>
<dbReference type="Proteomes" id="UP000228952">
    <property type="component" value="Unassembled WGS sequence"/>
</dbReference>
<name>A0A2M7W0V3_9BACT</name>
<dbReference type="GO" id="GO:0008757">
    <property type="term" value="F:S-adenosylmethionine-dependent methyltransferase activity"/>
    <property type="evidence" value="ECO:0007669"/>
    <property type="project" value="InterPro"/>
</dbReference>
<gene>
    <name evidence="2" type="ORF">COX64_04710</name>
</gene>
<dbReference type="InterPro" id="IPR013216">
    <property type="entry name" value="Methyltransf_11"/>
</dbReference>
<evidence type="ECO:0000313" key="3">
    <source>
        <dbReference type="Proteomes" id="UP000228952"/>
    </source>
</evidence>
<dbReference type="Pfam" id="PF08241">
    <property type="entry name" value="Methyltransf_11"/>
    <property type="match status" value="1"/>
</dbReference>
<dbReference type="EMBL" id="PFQB01000118">
    <property type="protein sequence ID" value="PJA12350.1"/>
    <property type="molecule type" value="Genomic_DNA"/>
</dbReference>
<dbReference type="AlphaFoldDB" id="A0A2M7W0V3"/>
<keyword evidence="2" id="KW-0808">Transferase</keyword>
<reference evidence="3" key="1">
    <citation type="submission" date="2017-09" db="EMBL/GenBank/DDBJ databases">
        <title>Depth-based differentiation of microbial function through sediment-hosted aquifers and enrichment of novel symbionts in the deep terrestrial subsurface.</title>
        <authorList>
            <person name="Probst A.J."/>
            <person name="Ladd B."/>
            <person name="Jarett J.K."/>
            <person name="Geller-Mcgrath D.E."/>
            <person name="Sieber C.M.K."/>
            <person name="Emerson J.B."/>
            <person name="Anantharaman K."/>
            <person name="Thomas B.C."/>
            <person name="Malmstrom R."/>
            <person name="Stieglmeier M."/>
            <person name="Klingl A."/>
            <person name="Woyke T."/>
            <person name="Ryan C.M."/>
            <person name="Banfield J.F."/>
        </authorList>
    </citation>
    <scope>NUCLEOTIDE SEQUENCE [LARGE SCALE GENOMIC DNA]</scope>
</reference>
<dbReference type="Gene3D" id="3.40.50.150">
    <property type="entry name" value="Vaccinia Virus protein VP39"/>
    <property type="match status" value="1"/>
</dbReference>
<comment type="caution">
    <text evidence="2">The sequence shown here is derived from an EMBL/GenBank/DDBJ whole genome shotgun (WGS) entry which is preliminary data.</text>
</comment>
<dbReference type="InterPro" id="IPR029063">
    <property type="entry name" value="SAM-dependent_MTases_sf"/>
</dbReference>
<evidence type="ECO:0000259" key="1">
    <source>
        <dbReference type="Pfam" id="PF08241"/>
    </source>
</evidence>
<dbReference type="SUPFAM" id="SSF53335">
    <property type="entry name" value="S-adenosyl-L-methionine-dependent methyltransferases"/>
    <property type="match status" value="1"/>
</dbReference>
<feature type="domain" description="Methyltransferase type 11" evidence="1">
    <location>
        <begin position="32"/>
        <end position="110"/>
    </location>
</feature>
<protein>
    <submittedName>
        <fullName evidence="2">SAM-dependent methyltransferase</fullName>
    </submittedName>
</protein>